<dbReference type="RefSeq" id="WP_214399330.1">
    <property type="nucleotide sequence ID" value="NZ_LR792632.1"/>
</dbReference>
<reference evidence="1 2" key="1">
    <citation type="submission" date="2020-04" db="EMBL/GenBank/DDBJ databases">
        <authorList>
            <consortium name="Genoscope - CEA"/>
            <person name="William W."/>
        </authorList>
    </citation>
    <scope>NUCLEOTIDE SEQUENCE [LARGE SCALE GENOMIC DNA]</scope>
    <source>
        <strain evidence="1 2">SG7</strain>
    </source>
</reference>
<dbReference type="AlphaFoldDB" id="A0A8D6PRY2"/>
<gene>
    <name evidence="1" type="ORF">MLAUSG7_0954</name>
</gene>
<evidence type="ECO:0000313" key="1">
    <source>
        <dbReference type="EMBL" id="CAB3288898.1"/>
    </source>
</evidence>
<dbReference type="GeneID" id="65883754"/>
<dbReference type="EMBL" id="LR792632">
    <property type="protein sequence ID" value="CAB3288898.1"/>
    <property type="molecule type" value="Genomic_DNA"/>
</dbReference>
<dbReference type="Proteomes" id="UP000679213">
    <property type="component" value="Chromosome I"/>
</dbReference>
<keyword evidence="2" id="KW-1185">Reference proteome</keyword>
<protein>
    <submittedName>
        <fullName evidence="1">Uncharacterized protein</fullName>
    </submittedName>
</protein>
<organism evidence="1 2">
    <name type="scientific">Methanocaldococcus lauensis</name>
    <dbReference type="NCBI Taxonomy" id="2546128"/>
    <lineage>
        <taxon>Archaea</taxon>
        <taxon>Methanobacteriati</taxon>
        <taxon>Methanobacteriota</taxon>
        <taxon>Methanomada group</taxon>
        <taxon>Methanococci</taxon>
        <taxon>Methanococcales</taxon>
        <taxon>Methanocaldococcaceae</taxon>
        <taxon>Methanocaldococcus</taxon>
    </lineage>
</organism>
<name>A0A8D6PRY2_9EURY</name>
<dbReference type="KEGG" id="mesg:MLAUSG7_0954"/>
<sequence length="196" mass="23394">MKIELIYNKEKYLKNPDKIDTLFKIGNNILGGIVKVEEGKIEGDDCNLYGFFQDILIGIAYLLSFGKSDKYMSISKEEIKEIAKIYGFPIKNIDMAYTSSLSFPFNKYIFEFNKNSDEMIIYYYNDMYIYDNHLGKKGIIKIPMKEFVKNIIKLAEDYINFIKKHNNIWKEYEINFLEDRLRDAKKYYKERYGEEL</sequence>
<proteinExistence type="predicted"/>
<accession>A0A8D6PRY2</accession>
<evidence type="ECO:0000313" key="2">
    <source>
        <dbReference type="Proteomes" id="UP000679213"/>
    </source>
</evidence>